<dbReference type="CDD" id="cd18993">
    <property type="entry name" value="LGIC_ECD_GluCl"/>
    <property type="match status" value="1"/>
</dbReference>
<evidence type="ECO:0000256" key="11">
    <source>
        <dbReference type="ARBA" id="ARBA00023173"/>
    </source>
</evidence>
<feature type="transmembrane region" description="Helical" evidence="19">
    <location>
        <begin position="12"/>
        <end position="31"/>
    </location>
</feature>
<feature type="domain" description="Neurotransmitter-gated ion-channel transmembrane" evidence="22">
    <location>
        <begin position="273"/>
        <end position="378"/>
    </location>
</feature>
<evidence type="ECO:0000256" key="3">
    <source>
        <dbReference type="ARBA" id="ARBA00022692"/>
    </source>
</evidence>
<reference evidence="23" key="1">
    <citation type="submission" date="2012-08" db="EMBL/GenBank/DDBJ databases">
        <title>The cloning of glutamate-gated chloride channel beta subunit in Tetranychus cinnabarinus.</title>
        <authorList>
            <person name="Chen Q."/>
        </authorList>
    </citation>
    <scope>NUCLEOTIDE SEQUENCE</scope>
</reference>
<evidence type="ECO:0000313" key="23">
    <source>
        <dbReference type="EMBL" id="AFU88787.1"/>
    </source>
</evidence>
<keyword evidence="3 19" id="KW-0812">Transmembrane</keyword>
<dbReference type="GO" id="GO:0004888">
    <property type="term" value="F:transmembrane signaling receptor activity"/>
    <property type="evidence" value="ECO:0007669"/>
    <property type="project" value="InterPro"/>
</dbReference>
<comment type="subcellular location">
    <subcellularLocation>
        <location evidence="17">Postsynaptic cell membrane</location>
        <topology evidence="17">Multi-pass membrane protein</topology>
    </subcellularLocation>
</comment>
<keyword evidence="6" id="KW-0770">Synapse</keyword>
<evidence type="ECO:0000256" key="15">
    <source>
        <dbReference type="ARBA" id="ARBA00023286"/>
    </source>
</evidence>
<evidence type="ECO:0000256" key="5">
    <source>
        <dbReference type="ARBA" id="ARBA00022989"/>
    </source>
</evidence>
<dbReference type="Pfam" id="PF02931">
    <property type="entry name" value="Neur_chan_LBD"/>
    <property type="match status" value="1"/>
</dbReference>
<dbReference type="InterPro" id="IPR036719">
    <property type="entry name" value="Neuro-gated_channel_TM_sf"/>
</dbReference>
<evidence type="ECO:0000256" key="8">
    <source>
        <dbReference type="ARBA" id="ARBA00023136"/>
    </source>
</evidence>
<dbReference type="PRINTS" id="PR00252">
    <property type="entry name" value="NRIONCHANNEL"/>
</dbReference>
<comment type="similarity">
    <text evidence="18">Belongs to the ligand-gated ion channel (TC 1.A.9) family. Glutamate-gated chloride channel (TC 1.A.9.4) subfamily.</text>
</comment>
<dbReference type="FunFam" id="2.70.170.10:FF:000022">
    <property type="entry name" value="glutamate-gated chloride channel isoform X1"/>
    <property type="match status" value="1"/>
</dbReference>
<keyword evidence="14" id="KW-0628">Postsynaptic cell membrane</keyword>
<dbReference type="PRINTS" id="PR00253">
    <property type="entry name" value="GABAARECEPTR"/>
</dbReference>
<evidence type="ECO:0000256" key="17">
    <source>
        <dbReference type="ARBA" id="ARBA00034104"/>
    </source>
</evidence>
<feature type="transmembrane region" description="Helical" evidence="19">
    <location>
        <begin position="528"/>
        <end position="548"/>
    </location>
</feature>
<evidence type="ECO:0000256" key="12">
    <source>
        <dbReference type="ARBA" id="ARBA00023180"/>
    </source>
</evidence>
<feature type="transmembrane region" description="Helical" evidence="19">
    <location>
        <begin position="268"/>
        <end position="290"/>
    </location>
</feature>
<evidence type="ECO:0000256" key="10">
    <source>
        <dbReference type="ARBA" id="ARBA00023170"/>
    </source>
</evidence>
<keyword evidence="13" id="KW-0868">Chloride</keyword>
<evidence type="ECO:0000256" key="18">
    <source>
        <dbReference type="ARBA" id="ARBA00061654"/>
    </source>
</evidence>
<evidence type="ECO:0000256" key="2">
    <source>
        <dbReference type="ARBA" id="ARBA00022475"/>
    </source>
</evidence>
<feature type="domain" description="Neurotransmitter-gated ion-channel ligand-binding" evidence="21">
    <location>
        <begin position="46"/>
        <end position="265"/>
    </location>
</feature>
<keyword evidence="16 19" id="KW-0407">Ion channel</keyword>
<organism evidence="23">
    <name type="scientific">Tetranychus cinnabarinus</name>
    <name type="common">Carmine spider mite</name>
    <name type="synonym">Acarus cinnabarinus</name>
    <dbReference type="NCBI Taxonomy" id="93129"/>
    <lineage>
        <taxon>Eukaryota</taxon>
        <taxon>Metazoa</taxon>
        <taxon>Ecdysozoa</taxon>
        <taxon>Arthropoda</taxon>
        <taxon>Chelicerata</taxon>
        <taxon>Arachnida</taxon>
        <taxon>Acari</taxon>
        <taxon>Acariformes</taxon>
        <taxon>Trombidiformes</taxon>
        <taxon>Prostigmata</taxon>
        <taxon>Eleutherengona</taxon>
        <taxon>Raphignathae</taxon>
        <taxon>Tetranychoidea</taxon>
        <taxon>Tetranychidae</taxon>
        <taxon>Tetranychus</taxon>
    </lineage>
</organism>
<dbReference type="GO" id="GO:0034707">
    <property type="term" value="C:chloride channel complex"/>
    <property type="evidence" value="ECO:0007669"/>
    <property type="project" value="UniProtKB-KW"/>
</dbReference>
<keyword evidence="1 19" id="KW-0813">Transport</keyword>
<keyword evidence="4" id="KW-0732">Signal</keyword>
<feature type="compositionally biased region" description="Pro residues" evidence="20">
    <location>
        <begin position="431"/>
        <end position="443"/>
    </location>
</feature>
<keyword evidence="5 19" id="KW-1133">Transmembrane helix</keyword>
<evidence type="ECO:0000256" key="14">
    <source>
        <dbReference type="ARBA" id="ARBA00023257"/>
    </source>
</evidence>
<keyword evidence="11" id="KW-0869">Chloride channel</keyword>
<feature type="transmembrane region" description="Helical" evidence="19">
    <location>
        <begin position="331"/>
        <end position="354"/>
    </location>
</feature>
<dbReference type="SUPFAM" id="SSF63712">
    <property type="entry name" value="Nicotinic receptor ligand binding domain-like"/>
    <property type="match status" value="1"/>
</dbReference>
<name>K4JTR5_TETCI</name>
<dbReference type="GO" id="GO:0008068">
    <property type="term" value="F:extracellularly glutamate-gated chloride channel activity"/>
    <property type="evidence" value="ECO:0007669"/>
    <property type="project" value="UniProtKB-ARBA"/>
</dbReference>
<evidence type="ECO:0000256" key="16">
    <source>
        <dbReference type="ARBA" id="ARBA00023303"/>
    </source>
</evidence>
<protein>
    <submittedName>
        <fullName evidence="23">Glutamate-gated chloride channel 2</fullName>
    </submittedName>
</protein>
<dbReference type="InterPro" id="IPR018000">
    <property type="entry name" value="Neurotransmitter_ion_chnl_CS"/>
</dbReference>
<dbReference type="EMBL" id="JX548319">
    <property type="protein sequence ID" value="AFU88787.1"/>
    <property type="molecule type" value="mRNA"/>
</dbReference>
<dbReference type="Gene3D" id="2.70.170.10">
    <property type="entry name" value="Neurotransmitter-gated ion-channel ligand-binding domain"/>
    <property type="match status" value="1"/>
</dbReference>
<evidence type="ECO:0000256" key="9">
    <source>
        <dbReference type="ARBA" id="ARBA00023157"/>
    </source>
</evidence>
<keyword evidence="8 19" id="KW-0472">Membrane</keyword>
<evidence type="ECO:0000256" key="4">
    <source>
        <dbReference type="ARBA" id="ARBA00022729"/>
    </source>
</evidence>
<dbReference type="PANTHER" id="PTHR18945">
    <property type="entry name" value="NEUROTRANSMITTER GATED ION CHANNEL"/>
    <property type="match status" value="1"/>
</dbReference>
<evidence type="ECO:0000256" key="19">
    <source>
        <dbReference type="RuleBase" id="RU000687"/>
    </source>
</evidence>
<dbReference type="CDD" id="cd19049">
    <property type="entry name" value="LGIC_TM_anion"/>
    <property type="match status" value="1"/>
</dbReference>
<evidence type="ECO:0000256" key="13">
    <source>
        <dbReference type="ARBA" id="ARBA00023214"/>
    </source>
</evidence>
<evidence type="ECO:0000256" key="20">
    <source>
        <dbReference type="SAM" id="MobiDB-lite"/>
    </source>
</evidence>
<evidence type="ECO:0000259" key="22">
    <source>
        <dbReference type="Pfam" id="PF02932"/>
    </source>
</evidence>
<dbReference type="InterPro" id="IPR006029">
    <property type="entry name" value="Neurotrans-gated_channel_TM"/>
</dbReference>
<dbReference type="Gene3D" id="1.20.58.390">
    <property type="entry name" value="Neurotransmitter-gated ion-channel transmembrane domain"/>
    <property type="match status" value="1"/>
</dbReference>
<evidence type="ECO:0000259" key="21">
    <source>
        <dbReference type="Pfam" id="PF02931"/>
    </source>
</evidence>
<dbReference type="InterPro" id="IPR006028">
    <property type="entry name" value="GABAA/Glycine_rcpt"/>
</dbReference>
<keyword evidence="2" id="KW-1003">Cell membrane</keyword>
<accession>K4JTR5</accession>
<dbReference type="InterPro" id="IPR006201">
    <property type="entry name" value="Neur_channel"/>
</dbReference>
<keyword evidence="10" id="KW-0675">Receptor</keyword>
<evidence type="ECO:0000256" key="1">
    <source>
        <dbReference type="ARBA" id="ARBA00022448"/>
    </source>
</evidence>
<proteinExistence type="evidence at transcript level"/>
<dbReference type="SUPFAM" id="SSF90112">
    <property type="entry name" value="Neurotransmitter-gated ion-channel transmembrane pore"/>
    <property type="match status" value="1"/>
</dbReference>
<keyword evidence="9" id="KW-1015">Disulfide bond</keyword>
<dbReference type="InterPro" id="IPR006202">
    <property type="entry name" value="Neur_chan_lig-bd"/>
</dbReference>
<dbReference type="InterPro" id="IPR036734">
    <property type="entry name" value="Neur_chan_lig-bd_sf"/>
</dbReference>
<keyword evidence="12" id="KW-0325">Glycoprotein</keyword>
<dbReference type="AlphaFoldDB" id="K4JTR5"/>
<dbReference type="GO" id="GO:0045211">
    <property type="term" value="C:postsynaptic membrane"/>
    <property type="evidence" value="ECO:0007669"/>
    <property type="project" value="UniProtKB-SubCell"/>
</dbReference>
<dbReference type="PROSITE" id="PS00236">
    <property type="entry name" value="NEUROTR_ION_CHANNEL"/>
    <property type="match status" value="1"/>
</dbReference>
<feature type="region of interest" description="Disordered" evidence="20">
    <location>
        <begin position="422"/>
        <end position="443"/>
    </location>
</feature>
<dbReference type="Pfam" id="PF02932">
    <property type="entry name" value="Neur_chan_memb"/>
    <property type="match status" value="1"/>
</dbReference>
<dbReference type="FunFam" id="1.20.58.390:FF:000067">
    <property type="entry name" value="Glycine receptor subunit alpha-2"/>
    <property type="match status" value="1"/>
</dbReference>
<evidence type="ECO:0000256" key="7">
    <source>
        <dbReference type="ARBA" id="ARBA00023065"/>
    </source>
</evidence>
<evidence type="ECO:0000256" key="6">
    <source>
        <dbReference type="ARBA" id="ARBA00023018"/>
    </source>
</evidence>
<sequence length="550" mass="62038">MLCLPGPKYHITFYLLIYFSDFIIIPWLLNLPFTSGSASFREQEKKILDSIIGQGAYDRRIRPSGLNASAEGVLFNSTDSDGPCIVSINIYLRSISKISDLDMEYSVQITFREEWKDSRLVYRDPSEKIRYLTLTDPDRIWKPDVFFTNEKEGHFHNIIMPNVLLRIGSDGGVLYSIRLSLILSCPMNLKYYPLDKQNCYIKMASYGYTTEDLVFMWKKTDPVQVTKQLHLPTFALADYITEYCTSRTNTGEYSCVQVKLIFRREFSYYLIQIYIPCIMLVIVSWVSFWLDPNAIPARVSLGVTTLLTMATQISGINASLPPVSYIKAIDVWTGVCLFFVFGALLEFALVNYASRSDAHRAARKRRAENQQQQVQQVLGGGGSAFGFTGGGGGGGGGGGLGNMGNPGYGMTGGGMGFPPPPPKWDSNPWEPHQPMPPHPMDPPPATKWEARVDLKPRGFQYSSDNFHSSRASYVMKPVLRGPQPNPPPANNKFHQVEVRTAPYNQNCLTRWFAAFQTRSKRIDVLARILFPLMFSLFNVVYWITYVVILG</sequence>
<keyword evidence="15" id="KW-1071">Ligand-gated ion channel</keyword>
<dbReference type="InterPro" id="IPR038050">
    <property type="entry name" value="Neuro_actylchol_rec"/>
</dbReference>
<keyword evidence="7 19" id="KW-0406">Ion transport</keyword>
<dbReference type="NCBIfam" id="TIGR00860">
    <property type="entry name" value="LIC"/>
    <property type="match status" value="1"/>
</dbReference>